<feature type="compositionally biased region" description="Basic and acidic residues" evidence="1">
    <location>
        <begin position="160"/>
        <end position="202"/>
    </location>
</feature>
<evidence type="ECO:0000313" key="2">
    <source>
        <dbReference type="EMBL" id="ROV87709.1"/>
    </source>
</evidence>
<comment type="caution">
    <text evidence="2">The sequence shown here is derived from an EMBL/GenBank/DDBJ whole genome shotgun (WGS) entry which is preliminary data.</text>
</comment>
<accession>A0A423VA17</accession>
<evidence type="ECO:0000313" key="3">
    <source>
        <dbReference type="Proteomes" id="UP000284375"/>
    </source>
</evidence>
<name>A0A423VA17_CYTCH</name>
<proteinExistence type="predicted"/>
<feature type="compositionally biased region" description="Basic and acidic residues" evidence="1">
    <location>
        <begin position="127"/>
        <end position="139"/>
    </location>
</feature>
<dbReference type="OrthoDB" id="5235605at2759"/>
<dbReference type="AlphaFoldDB" id="A0A423VA17"/>
<organism evidence="2 3">
    <name type="scientific">Cytospora chrysosperma</name>
    <name type="common">Cytospora canker fungus</name>
    <name type="synonym">Sphaeria chrysosperma</name>
    <dbReference type="NCBI Taxonomy" id="252740"/>
    <lineage>
        <taxon>Eukaryota</taxon>
        <taxon>Fungi</taxon>
        <taxon>Dikarya</taxon>
        <taxon>Ascomycota</taxon>
        <taxon>Pezizomycotina</taxon>
        <taxon>Sordariomycetes</taxon>
        <taxon>Sordariomycetidae</taxon>
        <taxon>Diaporthales</taxon>
        <taxon>Cytosporaceae</taxon>
        <taxon>Cytospora</taxon>
    </lineage>
</organism>
<protein>
    <submittedName>
        <fullName evidence="2">Uncharacterized protein</fullName>
    </submittedName>
</protein>
<feature type="region of interest" description="Disordered" evidence="1">
    <location>
        <begin position="118"/>
        <end position="202"/>
    </location>
</feature>
<evidence type="ECO:0000256" key="1">
    <source>
        <dbReference type="SAM" id="MobiDB-lite"/>
    </source>
</evidence>
<gene>
    <name evidence="2" type="ORF">VSDG_09734</name>
</gene>
<dbReference type="EMBL" id="LJZO01000077">
    <property type="protein sequence ID" value="ROV87709.1"/>
    <property type="molecule type" value="Genomic_DNA"/>
</dbReference>
<dbReference type="Proteomes" id="UP000284375">
    <property type="component" value="Unassembled WGS sequence"/>
</dbReference>
<keyword evidence="3" id="KW-1185">Reference proteome</keyword>
<sequence>MAGSIIEENDQGCATPGFLPQTLLEADLKQALPNTRLNDTLRIGNLIEGGSAPHASIYSVFDEQNSCLAENLEAHAFILDTSQPKIRKHRMRCIKRMEGRTILRKTVHDIEVVVITTSPRPSSGIPDRQDDADKYKDGSDASPAPHTKGHTRQKTPYQREAARIRQRERRNERRLSRRQEHSSEESDDQRGSEVSGRELRLDGDDSEISMDLNLLYIAYDAQGNFRQKITQEHSAYLKAMGPERLHDLLTLYLDEDTLELTAPGDIEAFLRVMKIELNSLRCQQKKMSSTEDYHHDKLLSVTKEQSQHAMGSAEWRRIQEGPRAHALFQLKAVRHAKIVLRVALERLESVYSSITHRLSLVQDIVATEKLCDEWKRLSDDVAKCDMEISMTSPTWSTWEESWRQWCSANKELKSYENDNPGLKSLGDVWVGCLLRMMGTRYGGLNAPEQSFE</sequence>
<reference evidence="2 3" key="1">
    <citation type="submission" date="2015-09" db="EMBL/GenBank/DDBJ databases">
        <title>Host preference determinants of Valsa canker pathogens revealed by comparative genomics.</title>
        <authorList>
            <person name="Yin Z."/>
            <person name="Huang L."/>
        </authorList>
    </citation>
    <scope>NUCLEOTIDE SEQUENCE [LARGE SCALE GENOMIC DNA]</scope>
    <source>
        <strain evidence="2 3">YSFL</strain>
    </source>
</reference>